<reference evidence="3 4" key="1">
    <citation type="submission" date="2017-02" db="EMBL/GenBank/DDBJ databases">
        <authorList>
            <person name="Peterson S.W."/>
        </authorList>
    </citation>
    <scope>NUCLEOTIDE SEQUENCE [LARGE SCALE GENOMIC DNA]</scope>
    <source>
        <strain evidence="3 4">DSM 16080</strain>
    </source>
</reference>
<gene>
    <name evidence="3" type="ORF">SAMN02745704_01576</name>
</gene>
<dbReference type="EMBL" id="FUYC01000005">
    <property type="protein sequence ID" value="SKA82560.1"/>
    <property type="molecule type" value="Genomic_DNA"/>
</dbReference>
<dbReference type="InterPro" id="IPR052554">
    <property type="entry name" value="2-oxoglutarate_synth_KorC"/>
</dbReference>
<dbReference type="PANTHER" id="PTHR42730:SF1">
    <property type="entry name" value="2-OXOGLUTARATE SYNTHASE SUBUNIT KORC"/>
    <property type="match status" value="1"/>
</dbReference>
<sequence length="178" mass="19095">MREILFAGFGGQGVLTSGLVMSQVAVFKGQNATWIPSYGSAMRGGTANCTVKYGEGMIYNPAQEEPDLLLAMNGPSLQAFAPIVKPGGIILVNSDIVSEDQQVRDDVNVYRVACSTLAQEIGQPRGANIIMAAAVIKLLNDFSMEDGIQGMNDMFRKKGKEKFESGNVQSFECGYNAV</sequence>
<proteinExistence type="predicted"/>
<keyword evidence="4" id="KW-1185">Reference proteome</keyword>
<evidence type="ECO:0000313" key="3">
    <source>
        <dbReference type="EMBL" id="SKA82560.1"/>
    </source>
</evidence>
<dbReference type="STRING" id="1121449.SAMN02745704_01576"/>
<feature type="domain" description="Pyruvate/ketoisovalerate oxidoreductase catalytic" evidence="2">
    <location>
        <begin position="10"/>
        <end position="176"/>
    </location>
</feature>
<dbReference type="PANTHER" id="PTHR42730">
    <property type="entry name" value="2-OXOGLUTARATE SYNTHASE SUBUNIT KORC"/>
    <property type="match status" value="1"/>
</dbReference>
<dbReference type="OrthoDB" id="9789125at2"/>
<dbReference type="GO" id="GO:0016903">
    <property type="term" value="F:oxidoreductase activity, acting on the aldehyde or oxo group of donors"/>
    <property type="evidence" value="ECO:0007669"/>
    <property type="project" value="InterPro"/>
</dbReference>
<protein>
    <submittedName>
        <fullName evidence="3">2-oxoglutarate ferredoxin oxidoreductase subunit gamma</fullName>
    </submittedName>
</protein>
<name>A0A1T4WYX5_9BACT</name>
<organism evidence="3 4">
    <name type="scientific">Paucidesulfovibrio gracilis DSM 16080</name>
    <dbReference type="NCBI Taxonomy" id="1121449"/>
    <lineage>
        <taxon>Bacteria</taxon>
        <taxon>Pseudomonadati</taxon>
        <taxon>Thermodesulfobacteriota</taxon>
        <taxon>Desulfovibrionia</taxon>
        <taxon>Desulfovibrionales</taxon>
        <taxon>Desulfovibrionaceae</taxon>
        <taxon>Paucidesulfovibrio</taxon>
    </lineage>
</organism>
<dbReference type="Proteomes" id="UP000190027">
    <property type="component" value="Unassembled WGS sequence"/>
</dbReference>
<dbReference type="SUPFAM" id="SSF53323">
    <property type="entry name" value="Pyruvate-ferredoxin oxidoreductase, PFOR, domain III"/>
    <property type="match status" value="1"/>
</dbReference>
<dbReference type="Pfam" id="PF01558">
    <property type="entry name" value="POR"/>
    <property type="match status" value="1"/>
</dbReference>
<dbReference type="AlphaFoldDB" id="A0A1T4WYX5"/>
<evidence type="ECO:0000313" key="4">
    <source>
        <dbReference type="Proteomes" id="UP000190027"/>
    </source>
</evidence>
<evidence type="ECO:0000259" key="2">
    <source>
        <dbReference type="Pfam" id="PF01558"/>
    </source>
</evidence>
<dbReference type="InterPro" id="IPR019752">
    <property type="entry name" value="Pyrv/ketoisovalerate_OxRed_cat"/>
</dbReference>
<evidence type="ECO:0000256" key="1">
    <source>
        <dbReference type="ARBA" id="ARBA00023002"/>
    </source>
</evidence>
<dbReference type="RefSeq" id="WP_078717136.1">
    <property type="nucleotide sequence ID" value="NZ_FUYC01000005.1"/>
</dbReference>
<accession>A0A1T4WYX5</accession>
<dbReference type="InterPro" id="IPR002869">
    <property type="entry name" value="Pyrv_flavodox_OxRed_cen"/>
</dbReference>
<dbReference type="Gene3D" id="3.40.920.10">
    <property type="entry name" value="Pyruvate-ferredoxin oxidoreductase, PFOR, domain III"/>
    <property type="match status" value="1"/>
</dbReference>
<keyword evidence="1" id="KW-0560">Oxidoreductase</keyword>